<gene>
    <name evidence="4" type="primary">RvY_02454-1</name>
    <name evidence="4" type="synonym">RvY_02454.1</name>
    <name evidence="4" type="ORF">RvY_02454</name>
</gene>
<dbReference type="STRING" id="947166.A0A1D1UN45"/>
<dbReference type="SUPFAM" id="SSF50494">
    <property type="entry name" value="Trypsin-like serine proteases"/>
    <property type="match status" value="1"/>
</dbReference>
<dbReference type="GO" id="GO:0006508">
    <property type="term" value="P:proteolysis"/>
    <property type="evidence" value="ECO:0007669"/>
    <property type="project" value="InterPro"/>
</dbReference>
<evidence type="ECO:0000313" key="4">
    <source>
        <dbReference type="EMBL" id="GAU89970.1"/>
    </source>
</evidence>
<keyword evidence="1" id="KW-1015">Disulfide bond</keyword>
<keyword evidence="2" id="KW-1133">Transmembrane helix</keyword>
<organism evidence="4 5">
    <name type="scientific">Ramazzottius varieornatus</name>
    <name type="common">Water bear</name>
    <name type="synonym">Tardigrade</name>
    <dbReference type="NCBI Taxonomy" id="947166"/>
    <lineage>
        <taxon>Eukaryota</taxon>
        <taxon>Metazoa</taxon>
        <taxon>Ecdysozoa</taxon>
        <taxon>Tardigrada</taxon>
        <taxon>Eutardigrada</taxon>
        <taxon>Parachela</taxon>
        <taxon>Hypsibioidea</taxon>
        <taxon>Ramazzottiidae</taxon>
        <taxon>Ramazzottius</taxon>
    </lineage>
</organism>
<keyword evidence="2" id="KW-0472">Membrane</keyword>
<evidence type="ECO:0000256" key="1">
    <source>
        <dbReference type="ARBA" id="ARBA00023157"/>
    </source>
</evidence>
<sequence length="136" mass="15233">MRKTRCKGDSGGPFMCRTPALLPVQWQLTALTSFGIGCASGFPGVYANVRRAMPFIVQVVYDDNRDGWLMDTTVPKYDPNVRYTANDYNVTMHDHDLDATTSGSQITVNTLLLVFLLFVPCLSFWRADHSSHVFHG</sequence>
<dbReference type="GO" id="GO:0004252">
    <property type="term" value="F:serine-type endopeptidase activity"/>
    <property type="evidence" value="ECO:0007669"/>
    <property type="project" value="InterPro"/>
</dbReference>
<evidence type="ECO:0000256" key="2">
    <source>
        <dbReference type="SAM" id="Phobius"/>
    </source>
</evidence>
<keyword evidence="2" id="KW-0812">Transmembrane</keyword>
<dbReference type="Pfam" id="PF00089">
    <property type="entry name" value="Trypsin"/>
    <property type="match status" value="1"/>
</dbReference>
<name>A0A1D1UN45_RAMVA</name>
<protein>
    <recommendedName>
        <fullName evidence="3">Peptidase S1 domain-containing protein</fullName>
    </recommendedName>
</protein>
<feature type="transmembrane region" description="Helical" evidence="2">
    <location>
        <begin position="106"/>
        <end position="125"/>
    </location>
</feature>
<reference evidence="4 5" key="1">
    <citation type="journal article" date="2016" name="Nat. Commun.">
        <title>Extremotolerant tardigrade genome and improved radiotolerance of human cultured cells by tardigrade-unique protein.</title>
        <authorList>
            <person name="Hashimoto T."/>
            <person name="Horikawa D.D."/>
            <person name="Saito Y."/>
            <person name="Kuwahara H."/>
            <person name="Kozuka-Hata H."/>
            <person name="Shin-I T."/>
            <person name="Minakuchi Y."/>
            <person name="Ohishi K."/>
            <person name="Motoyama A."/>
            <person name="Aizu T."/>
            <person name="Enomoto A."/>
            <person name="Kondo K."/>
            <person name="Tanaka S."/>
            <person name="Hara Y."/>
            <person name="Koshikawa S."/>
            <person name="Sagara H."/>
            <person name="Miura T."/>
            <person name="Yokobori S."/>
            <person name="Miyagawa K."/>
            <person name="Suzuki Y."/>
            <person name="Kubo T."/>
            <person name="Oyama M."/>
            <person name="Kohara Y."/>
            <person name="Fujiyama A."/>
            <person name="Arakawa K."/>
            <person name="Katayama T."/>
            <person name="Toyoda A."/>
            <person name="Kunieda T."/>
        </authorList>
    </citation>
    <scope>NUCLEOTIDE SEQUENCE [LARGE SCALE GENOMIC DNA]</scope>
    <source>
        <strain evidence="4 5">YOKOZUNA-1</strain>
    </source>
</reference>
<accession>A0A1D1UN45</accession>
<comment type="caution">
    <text evidence="4">The sequence shown here is derived from an EMBL/GenBank/DDBJ whole genome shotgun (WGS) entry which is preliminary data.</text>
</comment>
<dbReference type="EMBL" id="BDGG01000001">
    <property type="protein sequence ID" value="GAU89970.1"/>
    <property type="molecule type" value="Genomic_DNA"/>
</dbReference>
<feature type="domain" description="Peptidase S1" evidence="3">
    <location>
        <begin position="3"/>
        <end position="56"/>
    </location>
</feature>
<dbReference type="OrthoDB" id="6339452at2759"/>
<evidence type="ECO:0000259" key="3">
    <source>
        <dbReference type="Pfam" id="PF00089"/>
    </source>
</evidence>
<dbReference type="InterPro" id="IPR001254">
    <property type="entry name" value="Trypsin_dom"/>
</dbReference>
<keyword evidence="5" id="KW-1185">Reference proteome</keyword>
<evidence type="ECO:0000313" key="5">
    <source>
        <dbReference type="Proteomes" id="UP000186922"/>
    </source>
</evidence>
<dbReference type="AlphaFoldDB" id="A0A1D1UN45"/>
<dbReference type="PANTHER" id="PTHR24252:SF7">
    <property type="entry name" value="HYALIN"/>
    <property type="match status" value="1"/>
</dbReference>
<dbReference type="Proteomes" id="UP000186922">
    <property type="component" value="Unassembled WGS sequence"/>
</dbReference>
<proteinExistence type="predicted"/>
<dbReference type="InterPro" id="IPR043504">
    <property type="entry name" value="Peptidase_S1_PA_chymotrypsin"/>
</dbReference>
<dbReference type="Gene3D" id="2.40.10.10">
    <property type="entry name" value="Trypsin-like serine proteases"/>
    <property type="match status" value="1"/>
</dbReference>
<dbReference type="PANTHER" id="PTHR24252">
    <property type="entry name" value="ACROSIN-RELATED"/>
    <property type="match status" value="1"/>
</dbReference>
<dbReference type="InterPro" id="IPR009003">
    <property type="entry name" value="Peptidase_S1_PA"/>
</dbReference>